<keyword evidence="2" id="KW-1185">Reference proteome</keyword>
<proteinExistence type="predicted"/>
<evidence type="ECO:0000313" key="2">
    <source>
        <dbReference type="Proteomes" id="UP000653076"/>
    </source>
</evidence>
<organism evidence="1 2">
    <name type="scientific">Micromonospora qiuiae</name>
    <dbReference type="NCBI Taxonomy" id="502268"/>
    <lineage>
        <taxon>Bacteria</taxon>
        <taxon>Bacillati</taxon>
        <taxon>Actinomycetota</taxon>
        <taxon>Actinomycetes</taxon>
        <taxon>Micromonosporales</taxon>
        <taxon>Micromonosporaceae</taxon>
        <taxon>Micromonospora</taxon>
    </lineage>
</organism>
<evidence type="ECO:0000313" key="1">
    <source>
        <dbReference type="EMBL" id="GIJ28112.1"/>
    </source>
</evidence>
<sequence length="70" mass="8086">MTGKPEGTNMSRRVAYDEYLFVTARTLARRHRPTWNHILGRVTCRCGRDLPCSARHRIPINRGHWPGKTG</sequence>
<protein>
    <recommendedName>
        <fullName evidence="3">HNH endonuclease</fullName>
    </recommendedName>
</protein>
<gene>
    <name evidence="1" type="ORF">Vqi01_32740</name>
</gene>
<dbReference type="EMBL" id="BOPC01000043">
    <property type="protein sequence ID" value="GIJ28112.1"/>
    <property type="molecule type" value="Genomic_DNA"/>
</dbReference>
<accession>A0ABQ4JDE3</accession>
<reference evidence="1 2" key="1">
    <citation type="submission" date="2021-01" db="EMBL/GenBank/DDBJ databases">
        <title>Whole genome shotgun sequence of Verrucosispora qiuiae NBRC 106684.</title>
        <authorList>
            <person name="Komaki H."/>
            <person name="Tamura T."/>
        </authorList>
    </citation>
    <scope>NUCLEOTIDE SEQUENCE [LARGE SCALE GENOMIC DNA]</scope>
    <source>
        <strain evidence="1 2">NBRC 106684</strain>
    </source>
</reference>
<dbReference type="RefSeq" id="WP_239098435.1">
    <property type="nucleotide sequence ID" value="NZ_BOPC01000043.1"/>
</dbReference>
<dbReference type="Proteomes" id="UP000653076">
    <property type="component" value="Unassembled WGS sequence"/>
</dbReference>
<name>A0ABQ4JDE3_9ACTN</name>
<evidence type="ECO:0008006" key="3">
    <source>
        <dbReference type="Google" id="ProtNLM"/>
    </source>
</evidence>
<comment type="caution">
    <text evidence="1">The sequence shown here is derived from an EMBL/GenBank/DDBJ whole genome shotgun (WGS) entry which is preliminary data.</text>
</comment>